<dbReference type="InterPro" id="IPR041106">
    <property type="entry name" value="XRN1_D2_D3"/>
</dbReference>
<evidence type="ECO:0000259" key="11">
    <source>
        <dbReference type="Pfam" id="PF18334"/>
    </source>
</evidence>
<dbReference type="InterPro" id="IPR041412">
    <property type="entry name" value="Xrn1_helical"/>
</dbReference>
<keyword evidence="1 5" id="KW-0540">Nuclease</keyword>
<evidence type="ECO:0000313" key="12">
    <source>
        <dbReference type="EMBL" id="CAG9769086.1"/>
    </source>
</evidence>
<evidence type="ECO:0000256" key="5">
    <source>
        <dbReference type="PIRNR" id="PIRNR006743"/>
    </source>
</evidence>
<dbReference type="InterPro" id="IPR040992">
    <property type="entry name" value="XRN1_D1"/>
</dbReference>
<dbReference type="InterPro" id="IPR016494">
    <property type="entry name" value="5_3_exoribonuclease_1"/>
</dbReference>
<dbReference type="InterPro" id="IPR047007">
    <property type="entry name" value="XRN1_D1_sf"/>
</dbReference>
<dbReference type="PIRSF" id="PIRSF006743">
    <property type="entry name" value="Exonuclease_Xnr1"/>
    <property type="match status" value="1"/>
</dbReference>
<feature type="domain" description="5'-3' exoribonuclease 1 SH3-like" evidence="9">
    <location>
        <begin position="1092"/>
        <end position="1162"/>
    </location>
</feature>
<dbReference type="Pfam" id="PF03159">
    <property type="entry name" value="XRN_N"/>
    <property type="match status" value="1"/>
</dbReference>
<dbReference type="Gene3D" id="3.40.50.12390">
    <property type="match status" value="2"/>
</dbReference>
<dbReference type="Proteomes" id="UP001152799">
    <property type="component" value="Chromosome 5"/>
</dbReference>
<dbReference type="Pfam" id="PF18129">
    <property type="entry name" value="SH3_12"/>
    <property type="match status" value="1"/>
</dbReference>
<feature type="region of interest" description="Disordered" evidence="6">
    <location>
        <begin position="1601"/>
        <end position="1636"/>
    </location>
</feature>
<feature type="compositionally biased region" description="Basic and acidic residues" evidence="6">
    <location>
        <begin position="1246"/>
        <end position="1255"/>
    </location>
</feature>
<dbReference type="GO" id="GO:0005737">
    <property type="term" value="C:cytoplasm"/>
    <property type="evidence" value="ECO:0007669"/>
    <property type="project" value="UniProtKB-SubCell"/>
</dbReference>
<keyword evidence="13" id="KW-1185">Reference proteome</keyword>
<name>A0A9N9MRG1_9CUCU</name>
<evidence type="ECO:0000256" key="2">
    <source>
        <dbReference type="ARBA" id="ARBA00022801"/>
    </source>
</evidence>
<proteinExistence type="inferred from homology"/>
<evidence type="ECO:0000259" key="7">
    <source>
        <dbReference type="Pfam" id="PF03159"/>
    </source>
</evidence>
<evidence type="ECO:0000256" key="1">
    <source>
        <dbReference type="ARBA" id="ARBA00022722"/>
    </source>
</evidence>
<dbReference type="CDD" id="cd18673">
    <property type="entry name" value="PIN_XRN1-2-like"/>
    <property type="match status" value="1"/>
</dbReference>
<dbReference type="FunFam" id="3.40.50.12390:FF:000002">
    <property type="entry name" value="5'-3' exoribonuclease 1"/>
    <property type="match status" value="1"/>
</dbReference>
<evidence type="ECO:0000256" key="3">
    <source>
        <dbReference type="ARBA" id="ARBA00022839"/>
    </source>
</evidence>
<comment type="similarity">
    <text evidence="4 5">Belongs to the 5'-3' exonuclease family.</text>
</comment>
<gene>
    <name evidence="12" type="ORF">CEUTPL_LOCUS9602</name>
</gene>
<dbReference type="Gene3D" id="2.170.260.40">
    <property type="match status" value="1"/>
</dbReference>
<keyword evidence="3 5" id="KW-0269">Exonuclease</keyword>
<dbReference type="Gene3D" id="1.25.40.1050">
    <property type="match status" value="1"/>
</dbReference>
<dbReference type="Pfam" id="PF18334">
    <property type="entry name" value="XRN1_D2_D3"/>
    <property type="match status" value="1"/>
</dbReference>
<evidence type="ECO:0000259" key="10">
    <source>
        <dbReference type="Pfam" id="PF18332"/>
    </source>
</evidence>
<dbReference type="EMBL" id="OU892281">
    <property type="protein sequence ID" value="CAG9769086.1"/>
    <property type="molecule type" value="Genomic_DNA"/>
</dbReference>
<dbReference type="Pfam" id="PF17846">
    <property type="entry name" value="XRN_M"/>
    <property type="match status" value="1"/>
</dbReference>
<evidence type="ECO:0000256" key="4">
    <source>
        <dbReference type="ARBA" id="ARBA00038299"/>
    </source>
</evidence>
<dbReference type="InterPro" id="IPR041385">
    <property type="entry name" value="SH3_12"/>
</dbReference>
<accession>A0A9N9MRG1</accession>
<dbReference type="Gene3D" id="2.30.30.750">
    <property type="match status" value="1"/>
</dbReference>
<dbReference type="OrthoDB" id="372487at2759"/>
<dbReference type="PANTHER" id="PTHR12341">
    <property type="entry name" value="5'-&gt;3' EXORIBONUCLEASE"/>
    <property type="match status" value="1"/>
</dbReference>
<dbReference type="InterPro" id="IPR004859">
    <property type="entry name" value="Xrn1_N"/>
</dbReference>
<comment type="subcellular location">
    <subcellularLocation>
        <location evidence="5">Cytoplasm</location>
    </subcellularLocation>
</comment>
<feature type="compositionally biased region" description="Basic and acidic residues" evidence="6">
    <location>
        <begin position="104"/>
        <end position="120"/>
    </location>
</feature>
<evidence type="ECO:0000256" key="6">
    <source>
        <dbReference type="SAM" id="MobiDB-lite"/>
    </source>
</evidence>
<reference evidence="12" key="1">
    <citation type="submission" date="2022-01" db="EMBL/GenBank/DDBJ databases">
        <authorList>
            <person name="King R."/>
        </authorList>
    </citation>
    <scope>NUCLEOTIDE SEQUENCE</scope>
</reference>
<dbReference type="Pfam" id="PF18332">
    <property type="entry name" value="XRN1_D1"/>
    <property type="match status" value="1"/>
</dbReference>
<feature type="region of interest" description="Disordered" evidence="6">
    <location>
        <begin position="96"/>
        <end position="121"/>
    </location>
</feature>
<dbReference type="EC" id="3.1.13.-" evidence="5"/>
<dbReference type="GO" id="GO:0004534">
    <property type="term" value="F:5'-3' RNA exonuclease activity"/>
    <property type="evidence" value="ECO:0007669"/>
    <property type="project" value="TreeGrafter"/>
</dbReference>
<keyword evidence="5" id="KW-0963">Cytoplasm</keyword>
<feature type="region of interest" description="Disordered" evidence="6">
    <location>
        <begin position="1175"/>
        <end position="1197"/>
    </location>
</feature>
<protein>
    <recommendedName>
        <fullName evidence="5">5'-3' exoribonuclease 1</fullName>
        <ecNumber evidence="5">3.1.13.-</ecNumber>
    </recommendedName>
</protein>
<feature type="domain" description="Exoribonuclease Xrn1 D2/D3" evidence="11">
    <location>
        <begin position="842"/>
        <end position="1065"/>
    </location>
</feature>
<feature type="domain" description="Xrn1 N-terminal" evidence="7">
    <location>
        <begin position="1"/>
        <end position="227"/>
    </location>
</feature>
<dbReference type="PANTHER" id="PTHR12341:SF7">
    <property type="entry name" value="5'-3' EXORIBONUCLEASE 1"/>
    <property type="match status" value="1"/>
</dbReference>
<feature type="domain" description="Xrn1 helical" evidence="8">
    <location>
        <begin position="274"/>
        <end position="617"/>
    </location>
</feature>
<evidence type="ECO:0000259" key="8">
    <source>
        <dbReference type="Pfam" id="PF17846"/>
    </source>
</evidence>
<sequence length="1642" mass="187776">MGVPKFFRYMSERYPCLSELIREYQIPEFDNMYLDMNGIIHMCSHPDDNNPHFRITEQKIFEDIFHYLEVLFRMIKPQQLFFMAIDGVAPRAKMNQQRGRRFRSAKDAEKQEIEAQKKGETLPTEARFDSNCITPGTVFMARLQEQLKYFCKKKISTDPLWRNVKVILSGHETPGEGEHKIMDYIRYIRAQPGYNPHTRHCLYGLDADLIMLGLCTHEPHFSLLREEVKFGKQSSKRQSVPEEITFFLLHLSLMREYLELEFAPVKDKLVGFEYDFEKIIDDWVLMGFLVGNDFIPHLPHLHISNGALPILYNAYMEVLPTLDGYINEGGTLNLARFEKFMQKLSAFDTGNFEEIRGDLDWMESKTGRKATAHSQVSTSGPRELETWQAEGADDEDFMKFEALEPESAPAKDSGLAALIQATDELDIESDEDDDEDEDKAFKYYKREYYMNKLEYANVTPQVLRSQAEGYVEAIQWNLHYYYNGVCSWSWYYPHHYAPYISDIKGFADFKFNFDLGTPFKPYEQLLGVLPAASKSLLPEPYHKLMLNDDSLIKQYYPEDFQTDKNGKRQEWEAVVLIPFMDEKLLLEAMKPCNEELTEEEVRRNTHGPMLVYTYTNKDLGKCDAPEYFPPIQRVHCKEEKFEIANLRVPINKLVKGAYPGITMDLYYPGFPTMKHLKYTGELKQARVKVFEQPSRFESMIVKIQHDKINPDDFPVELLGTSVFVGWPHLMEGRLYAISNSRIKYVSRGEANQYNSEDVKDGVFKEEASMAIERYKHRLGIEVGDVKILFHVQIMTGRKYVFSPNGRLTLEKQFAEMTANYPIQTVVTNIETYDANKTLFRDVQDVFPEGVICFSLGNPHYGAQGIVTDSKEAHKTGRIKVCLSSMEEPNFSSVRRLKDDLLRSYKTAYNAASQLGMSHFLYSRITGSIFVETPDGEGGFKNVNVGLNLKFNKRNQETPGYTKRIDTTWYYTDKCTQLVREYSENFGQLFKYCAEQGGNDNIKVEVLFGDDWEEKIKKVQVWLRGLPTHNIERQQCGSQVTEPEVVEEIEKIIDNYCISDNSRSKRIQMSVKPSFLYKPELQSGTLPPDPKMQVELFDRIVNTRSGFSVPFGLKGTIIAIAESPSGNERDTMYDVVFDKPFQDGLQLNCSPGRGYKLPRTAFIDISYGKRVLDKRTGKDVASSSTKQENPWDRNKGQKFFNMNNSAREIPDQYPNYPKKVASQEKTQGSAFVPFNSNLRGFPNEVDSSQHESKKETPQIPETSAIKHYKAASSQANEPDTKHYKVTGEPPQILDVSILKKMKVAPLAIDVSELIPEQIRMKQSDKSATLPENGENKAKENGTKTKDRSVSGKDWYKPFSGFAKDDADQLKNPKESKNTTEQGMPSFDLIKEPDMLGLFLSKEVRERETPVERETTRPPNRVNTDFLKRILKIDKIPTKTETEPVTAPEVCPNVSFDMLAEKVANVPASIRLLTYYQSNGLGVPQYLYVPLENKCKANIVLTDGEVVLGDLADSKQDAIENVANKVLQLLMKKVPTITEKAVSDQNLPIPPKNWVKSKEIELVPQDEALNAVLQNPFVPTQVIKNNNKSTDGSLQDVVVKQENVSSANGNAKQDKGETGANGSNQNKKTKPKTKIAANFLNKFR</sequence>
<dbReference type="GO" id="GO:0005634">
    <property type="term" value="C:nucleus"/>
    <property type="evidence" value="ECO:0007669"/>
    <property type="project" value="TreeGrafter"/>
</dbReference>
<feature type="domain" description="5'-3' exoribonuclease 1 D1" evidence="10">
    <location>
        <begin position="668"/>
        <end position="833"/>
    </location>
</feature>
<keyword evidence="5" id="KW-0694">RNA-binding</keyword>
<keyword evidence="2 5" id="KW-0378">Hydrolase</keyword>
<evidence type="ECO:0000313" key="13">
    <source>
        <dbReference type="Proteomes" id="UP001152799"/>
    </source>
</evidence>
<feature type="region of interest" description="Disordered" evidence="6">
    <location>
        <begin position="1231"/>
        <end position="1261"/>
    </location>
</feature>
<dbReference type="InterPro" id="IPR027073">
    <property type="entry name" value="5_3_exoribonuclease"/>
</dbReference>
<dbReference type="GO" id="GO:0016075">
    <property type="term" value="P:rRNA catabolic process"/>
    <property type="evidence" value="ECO:0007669"/>
    <property type="project" value="TreeGrafter"/>
</dbReference>
<dbReference type="InterPro" id="IPR047008">
    <property type="entry name" value="XRN1_SH3_sf"/>
</dbReference>
<organism evidence="12 13">
    <name type="scientific">Ceutorhynchus assimilis</name>
    <name type="common">cabbage seed weevil</name>
    <dbReference type="NCBI Taxonomy" id="467358"/>
    <lineage>
        <taxon>Eukaryota</taxon>
        <taxon>Metazoa</taxon>
        <taxon>Ecdysozoa</taxon>
        <taxon>Arthropoda</taxon>
        <taxon>Hexapoda</taxon>
        <taxon>Insecta</taxon>
        <taxon>Pterygota</taxon>
        <taxon>Neoptera</taxon>
        <taxon>Endopterygota</taxon>
        <taxon>Coleoptera</taxon>
        <taxon>Polyphaga</taxon>
        <taxon>Cucujiformia</taxon>
        <taxon>Curculionidae</taxon>
        <taxon>Ceutorhynchinae</taxon>
        <taxon>Ceutorhynchus</taxon>
    </lineage>
</organism>
<feature type="compositionally biased region" description="Basic and acidic residues" evidence="6">
    <location>
        <begin position="1361"/>
        <end position="1376"/>
    </location>
</feature>
<feature type="region of interest" description="Disordered" evidence="6">
    <location>
        <begin position="1318"/>
        <end position="1385"/>
    </location>
</feature>
<evidence type="ECO:0000259" key="9">
    <source>
        <dbReference type="Pfam" id="PF18129"/>
    </source>
</evidence>
<dbReference type="GO" id="GO:0003723">
    <property type="term" value="F:RNA binding"/>
    <property type="evidence" value="ECO:0007669"/>
    <property type="project" value="UniProtKB-KW"/>
</dbReference>
<dbReference type="GO" id="GO:0000956">
    <property type="term" value="P:nuclear-transcribed mRNA catabolic process"/>
    <property type="evidence" value="ECO:0007669"/>
    <property type="project" value="InterPro"/>
</dbReference>
<feature type="compositionally biased region" description="Basic and acidic residues" evidence="6">
    <location>
        <begin position="1332"/>
        <end position="1354"/>
    </location>
</feature>